<dbReference type="RefSeq" id="WP_184202568.1">
    <property type="nucleotide sequence ID" value="NZ_JACHGW010000004.1"/>
</dbReference>
<comment type="caution">
    <text evidence="2">The sequence shown here is derived from an EMBL/GenBank/DDBJ whole genome shotgun (WGS) entry which is preliminary data.</text>
</comment>
<dbReference type="AlphaFoldDB" id="A0A7W9SUE4"/>
<dbReference type="EMBL" id="JACHGW010000004">
    <property type="protein sequence ID" value="MBB6052866.1"/>
    <property type="molecule type" value="Genomic_DNA"/>
</dbReference>
<accession>A0A7W9SUE4</accession>
<name>A0A7W9SUE4_ARMRO</name>
<evidence type="ECO:0000313" key="3">
    <source>
        <dbReference type="Proteomes" id="UP000520814"/>
    </source>
</evidence>
<evidence type="ECO:0000256" key="1">
    <source>
        <dbReference type="SAM" id="SignalP"/>
    </source>
</evidence>
<dbReference type="InterPro" id="IPR029058">
    <property type="entry name" value="AB_hydrolase_fold"/>
</dbReference>
<sequence>MKRFVLPALVALTVMHVAPVRADIFHAFHERQVMGHKLSGKLEKAQYYSAALGEKRALYVYTPPAFALNPTQRYPVLVLLHGAPGEPLDWLYEGNAHRAIDQAIASGALPPCLVVLPDGHGPFYKGGSEWADAKGGTCNMETAVVRDLTQYMEKTYRASTNPALWAIGGLSEGGYGAANLAVRHPDRFQSALVFSGDLRVKDDWGDDTDVFGTDPAVRSANSPIEQIRRVPAELRKKLHFYVAVGADDDQELVSDAVGFTSVARSEGATVRLDRDPGAHKWGFWSAHFQSALPLLGQWWKQVIA</sequence>
<feature type="chain" id="PRO_5031131401" evidence="1">
    <location>
        <begin position="23"/>
        <end position="304"/>
    </location>
</feature>
<dbReference type="Pfam" id="PF00756">
    <property type="entry name" value="Esterase"/>
    <property type="match status" value="1"/>
</dbReference>
<proteinExistence type="predicted"/>
<dbReference type="Gene3D" id="3.40.50.1820">
    <property type="entry name" value="alpha/beta hydrolase"/>
    <property type="match status" value="1"/>
</dbReference>
<dbReference type="InterPro" id="IPR050583">
    <property type="entry name" value="Mycobacterial_A85_antigen"/>
</dbReference>
<dbReference type="Proteomes" id="UP000520814">
    <property type="component" value="Unassembled WGS sequence"/>
</dbReference>
<gene>
    <name evidence="2" type="ORF">HNQ39_004687</name>
</gene>
<dbReference type="SUPFAM" id="SSF53474">
    <property type="entry name" value="alpha/beta-Hydrolases"/>
    <property type="match status" value="1"/>
</dbReference>
<dbReference type="InterPro" id="IPR000801">
    <property type="entry name" value="Esterase-like"/>
</dbReference>
<feature type="signal peptide" evidence="1">
    <location>
        <begin position="1"/>
        <end position="22"/>
    </location>
</feature>
<reference evidence="2 3" key="1">
    <citation type="submission" date="2020-08" db="EMBL/GenBank/DDBJ databases">
        <title>Genomic Encyclopedia of Type Strains, Phase IV (KMG-IV): sequencing the most valuable type-strain genomes for metagenomic binning, comparative biology and taxonomic classification.</title>
        <authorList>
            <person name="Goeker M."/>
        </authorList>
    </citation>
    <scope>NUCLEOTIDE SEQUENCE [LARGE SCALE GENOMIC DNA]</scope>
    <source>
        <strain evidence="2 3">DSM 23562</strain>
    </source>
</reference>
<evidence type="ECO:0000313" key="2">
    <source>
        <dbReference type="EMBL" id="MBB6052866.1"/>
    </source>
</evidence>
<dbReference type="GO" id="GO:0016747">
    <property type="term" value="F:acyltransferase activity, transferring groups other than amino-acyl groups"/>
    <property type="evidence" value="ECO:0007669"/>
    <property type="project" value="TreeGrafter"/>
</dbReference>
<dbReference type="PANTHER" id="PTHR48098">
    <property type="entry name" value="ENTEROCHELIN ESTERASE-RELATED"/>
    <property type="match status" value="1"/>
</dbReference>
<dbReference type="GO" id="GO:0016787">
    <property type="term" value="F:hydrolase activity"/>
    <property type="evidence" value="ECO:0007669"/>
    <property type="project" value="UniProtKB-KW"/>
</dbReference>
<protein>
    <submittedName>
        <fullName evidence="2">S-formylglutathione hydrolase FrmB</fullName>
    </submittedName>
</protein>
<keyword evidence="2" id="KW-0378">Hydrolase</keyword>
<keyword evidence="3" id="KW-1185">Reference proteome</keyword>
<organism evidence="2 3">
    <name type="scientific">Armatimonas rosea</name>
    <dbReference type="NCBI Taxonomy" id="685828"/>
    <lineage>
        <taxon>Bacteria</taxon>
        <taxon>Bacillati</taxon>
        <taxon>Armatimonadota</taxon>
        <taxon>Armatimonadia</taxon>
        <taxon>Armatimonadales</taxon>
        <taxon>Armatimonadaceae</taxon>
        <taxon>Armatimonas</taxon>
    </lineage>
</organism>
<keyword evidence="1" id="KW-0732">Signal</keyword>
<dbReference type="PANTHER" id="PTHR48098:SF1">
    <property type="entry name" value="DIACYLGLYCEROL ACYLTRANSFERASE_MYCOLYLTRANSFERASE AG85A"/>
    <property type="match status" value="1"/>
</dbReference>